<accession>A0A7J4TJY0</accession>
<sequence>MITTDSSGSQTPQQKDQQGIFSANNSNQPPENMNSSPVGPTGNMPPDLTNNTQLTGNQTNQTNTFQGAGGNTSNIGSNRQTRRVVDSITSSGTTVFTGKFFKIIRIEL</sequence>
<evidence type="ECO:0000313" key="2">
    <source>
        <dbReference type="EMBL" id="HII83823.1"/>
    </source>
</evidence>
<dbReference type="Proteomes" id="UP000586031">
    <property type="component" value="Unassembled WGS sequence"/>
</dbReference>
<evidence type="ECO:0000256" key="1">
    <source>
        <dbReference type="SAM" id="MobiDB-lite"/>
    </source>
</evidence>
<feature type="compositionally biased region" description="Polar residues" evidence="1">
    <location>
        <begin position="1"/>
        <end position="38"/>
    </location>
</feature>
<dbReference type="AlphaFoldDB" id="A0A7J4TJY0"/>
<feature type="region of interest" description="Disordered" evidence="1">
    <location>
        <begin position="1"/>
        <end position="80"/>
    </location>
</feature>
<organism evidence="2 3">
    <name type="scientific">Methanobacterium subterraneum</name>
    <dbReference type="NCBI Taxonomy" id="59277"/>
    <lineage>
        <taxon>Archaea</taxon>
        <taxon>Methanobacteriati</taxon>
        <taxon>Methanobacteriota</taxon>
        <taxon>Methanomada group</taxon>
        <taxon>Methanobacteria</taxon>
        <taxon>Methanobacteriales</taxon>
        <taxon>Methanobacteriaceae</taxon>
        <taxon>Methanobacterium</taxon>
    </lineage>
</organism>
<protein>
    <submittedName>
        <fullName evidence="2">Uncharacterized protein</fullName>
    </submittedName>
</protein>
<dbReference type="EMBL" id="DUHE01000089">
    <property type="protein sequence ID" value="HII83823.1"/>
    <property type="molecule type" value="Genomic_DNA"/>
</dbReference>
<name>A0A7J4TJY0_9EURY</name>
<comment type="caution">
    <text evidence="2">The sequence shown here is derived from an EMBL/GenBank/DDBJ whole genome shotgun (WGS) entry which is preliminary data.</text>
</comment>
<proteinExistence type="predicted"/>
<feature type="compositionally biased region" description="Low complexity" evidence="1">
    <location>
        <begin position="49"/>
        <end position="66"/>
    </location>
</feature>
<gene>
    <name evidence="2" type="ORF">HA271_03050</name>
</gene>
<reference evidence="3" key="1">
    <citation type="journal article" date="2020" name="bioRxiv">
        <title>A rank-normalized archaeal taxonomy based on genome phylogeny resolves widespread incomplete and uneven classifications.</title>
        <authorList>
            <person name="Rinke C."/>
            <person name="Chuvochina M."/>
            <person name="Mussig A.J."/>
            <person name="Chaumeil P.-A."/>
            <person name="Waite D.W."/>
            <person name="Whitman W.B."/>
            <person name="Parks D.H."/>
            <person name="Hugenholtz P."/>
        </authorList>
    </citation>
    <scope>NUCLEOTIDE SEQUENCE [LARGE SCALE GENOMIC DNA]</scope>
</reference>
<evidence type="ECO:0000313" key="3">
    <source>
        <dbReference type="Proteomes" id="UP000586031"/>
    </source>
</evidence>